<gene>
    <name evidence="1" type="ORF">GTW51_21390</name>
</gene>
<dbReference type="EMBL" id="JAAAMJ010000031">
    <property type="protein sequence ID" value="NDV89219.1"/>
    <property type="molecule type" value="Genomic_DNA"/>
</dbReference>
<dbReference type="AlphaFoldDB" id="A0A6L9MMT9"/>
<comment type="caution">
    <text evidence="1">The sequence shown here is derived from an EMBL/GenBank/DDBJ whole genome shotgun (WGS) entry which is preliminary data.</text>
</comment>
<organism evidence="1 2">
    <name type="scientific">Aurantimonas aggregata</name>
    <dbReference type="NCBI Taxonomy" id="2047720"/>
    <lineage>
        <taxon>Bacteria</taxon>
        <taxon>Pseudomonadati</taxon>
        <taxon>Pseudomonadota</taxon>
        <taxon>Alphaproteobacteria</taxon>
        <taxon>Hyphomicrobiales</taxon>
        <taxon>Aurantimonadaceae</taxon>
        <taxon>Aurantimonas</taxon>
    </lineage>
</organism>
<evidence type="ECO:0000313" key="2">
    <source>
        <dbReference type="Proteomes" id="UP000476332"/>
    </source>
</evidence>
<proteinExistence type="predicted"/>
<dbReference type="Proteomes" id="UP000476332">
    <property type="component" value="Unassembled WGS sequence"/>
</dbReference>
<protein>
    <submittedName>
        <fullName evidence="1">Uncharacterized protein</fullName>
    </submittedName>
</protein>
<reference evidence="1 2" key="1">
    <citation type="submission" date="2020-01" db="EMBL/GenBank/DDBJ databases">
        <title>Genomes of bacteria type strains.</title>
        <authorList>
            <person name="Chen J."/>
            <person name="Zhu S."/>
            <person name="Chen J."/>
        </authorList>
    </citation>
    <scope>NUCLEOTIDE SEQUENCE [LARGE SCALE GENOMIC DNA]</scope>
    <source>
        <strain evidence="1 2">KCTC 52919</strain>
    </source>
</reference>
<sequence length="59" mass="6427">MSKQKLFLSVSDALPPASGSFPSSEKPLFAVSRGDEAAESARGRAMRMDRRINTNVRDS</sequence>
<accession>A0A6L9MMT9</accession>
<name>A0A6L9MMT9_9HYPH</name>
<evidence type="ECO:0000313" key="1">
    <source>
        <dbReference type="EMBL" id="NDV89219.1"/>
    </source>
</evidence>
<keyword evidence="2" id="KW-1185">Reference proteome</keyword>